<keyword evidence="9 12" id="KW-0067">ATP-binding</keyword>
<evidence type="ECO:0000256" key="5">
    <source>
        <dbReference type="ARBA" id="ARBA00022552"/>
    </source>
</evidence>
<keyword evidence="4" id="KW-0690">Ribosome biogenesis</keyword>
<evidence type="ECO:0000256" key="7">
    <source>
        <dbReference type="ARBA" id="ARBA00022801"/>
    </source>
</evidence>
<dbReference type="Proteomes" id="UP001230188">
    <property type="component" value="Unassembled WGS sequence"/>
</dbReference>
<evidence type="ECO:0000259" key="13">
    <source>
        <dbReference type="PROSITE" id="PS51192"/>
    </source>
</evidence>
<dbReference type="EC" id="3.6.4.13" evidence="3"/>
<dbReference type="InterPro" id="IPR044742">
    <property type="entry name" value="DEAD/DEAH_RhlB"/>
</dbReference>
<dbReference type="SMART" id="SM00487">
    <property type="entry name" value="DEXDc"/>
    <property type="match status" value="1"/>
</dbReference>
<evidence type="ECO:0000256" key="8">
    <source>
        <dbReference type="ARBA" id="ARBA00022806"/>
    </source>
</evidence>
<dbReference type="GO" id="GO:0003676">
    <property type="term" value="F:nucleic acid binding"/>
    <property type="evidence" value="ECO:0007669"/>
    <property type="project" value="InterPro"/>
</dbReference>
<evidence type="ECO:0000313" key="15">
    <source>
        <dbReference type="EMBL" id="KAJ8608380.1"/>
    </source>
</evidence>
<dbReference type="PROSITE" id="PS00039">
    <property type="entry name" value="DEAD_ATP_HELICASE"/>
    <property type="match status" value="1"/>
</dbReference>
<keyword evidence="16" id="KW-1185">Reference proteome</keyword>
<dbReference type="PANTHER" id="PTHR47958">
    <property type="entry name" value="ATP-DEPENDENT RNA HELICASE DBP3"/>
    <property type="match status" value="1"/>
</dbReference>
<name>A0AAD7UIK9_9STRA</name>
<evidence type="ECO:0000256" key="11">
    <source>
        <dbReference type="ARBA" id="ARBA00037449"/>
    </source>
</evidence>
<dbReference type="InterPro" id="IPR000629">
    <property type="entry name" value="RNA-helicase_DEAD-box_CS"/>
</dbReference>
<keyword evidence="10" id="KW-0539">Nucleus</keyword>
<evidence type="ECO:0000256" key="9">
    <source>
        <dbReference type="ARBA" id="ARBA00022840"/>
    </source>
</evidence>
<dbReference type="Pfam" id="PF00271">
    <property type="entry name" value="Helicase_C"/>
    <property type="match status" value="1"/>
</dbReference>
<evidence type="ECO:0000259" key="14">
    <source>
        <dbReference type="PROSITE" id="PS51194"/>
    </source>
</evidence>
<gene>
    <name evidence="15" type="ORF">CTAYLR_008153</name>
</gene>
<dbReference type="GO" id="GO:0005524">
    <property type="term" value="F:ATP binding"/>
    <property type="evidence" value="ECO:0007669"/>
    <property type="project" value="UniProtKB-KW"/>
</dbReference>
<evidence type="ECO:0000256" key="2">
    <source>
        <dbReference type="ARBA" id="ARBA00009334"/>
    </source>
</evidence>
<dbReference type="SMART" id="SM00490">
    <property type="entry name" value="HELICc"/>
    <property type="match status" value="1"/>
</dbReference>
<evidence type="ECO:0000256" key="10">
    <source>
        <dbReference type="ARBA" id="ARBA00023242"/>
    </source>
</evidence>
<dbReference type="CDD" id="cd18787">
    <property type="entry name" value="SF2_C_DEAD"/>
    <property type="match status" value="1"/>
</dbReference>
<keyword evidence="8 12" id="KW-0347">Helicase</keyword>
<comment type="caution">
    <text evidence="15">The sequence shown here is derived from an EMBL/GenBank/DDBJ whole genome shotgun (WGS) entry which is preliminary data.</text>
</comment>
<evidence type="ECO:0000256" key="4">
    <source>
        <dbReference type="ARBA" id="ARBA00022517"/>
    </source>
</evidence>
<keyword evidence="5" id="KW-0698">rRNA processing</keyword>
<dbReference type="PROSITE" id="PS51194">
    <property type="entry name" value="HELICASE_CTER"/>
    <property type="match status" value="1"/>
</dbReference>
<dbReference type="CDD" id="cd00268">
    <property type="entry name" value="DEADc"/>
    <property type="match status" value="1"/>
</dbReference>
<evidence type="ECO:0000256" key="6">
    <source>
        <dbReference type="ARBA" id="ARBA00022741"/>
    </source>
</evidence>
<feature type="domain" description="Helicase ATP-binding" evidence="13">
    <location>
        <begin position="79"/>
        <end position="245"/>
    </location>
</feature>
<dbReference type="EMBL" id="JAQMWT010000172">
    <property type="protein sequence ID" value="KAJ8608380.1"/>
    <property type="molecule type" value="Genomic_DNA"/>
</dbReference>
<dbReference type="GO" id="GO:0016787">
    <property type="term" value="F:hydrolase activity"/>
    <property type="evidence" value="ECO:0007669"/>
    <property type="project" value="UniProtKB-KW"/>
</dbReference>
<dbReference type="InterPro" id="IPR027417">
    <property type="entry name" value="P-loop_NTPase"/>
</dbReference>
<evidence type="ECO:0000256" key="1">
    <source>
        <dbReference type="ARBA" id="ARBA00004604"/>
    </source>
</evidence>
<dbReference type="AlphaFoldDB" id="A0AAD7UIK9"/>
<accession>A0AAD7UIK9</accession>
<sequence>MKRSAAIAKLEAKLGRGPTDAEVDAFVERRKERKKRRKKADDESARTWGEARSCLAESLVAACEAKGWPAPTPIQALCWPVLASGRDAVAVAETGSGKTLAFALPALSRCDASKLSMLVLSPTRELAQQSFEVVDEMARVVGARAAVAFGGVAKARQASAIEKCSILVATPGRLWDLVEHSTLLGDCSFVVLDEADRMLDMGFVQVVRSILSKTPPERQTAMFSATWPPEVRAIAAEMMRSPVKVSTAPEEPTANAAVSQTVVVCEERRRDSKLLETLSRFYSDRDFDGSKTIVFGLYKKECARLEGYLNRNGWTCVAIHGDMTQASRTKAFDDFRSGRAPVLVATDVAARGLDIPAVSLVLNYSFPLTIEDYVHRVGRTGRAGKSGTAITFFHGNQHEKALAGALQNILRQNDQPIPDDLKKFGNTVKKKSHALYGDFGPKATAAPLKKPTKITFDD</sequence>
<feature type="domain" description="Helicase C-terminal" evidence="14">
    <location>
        <begin position="257"/>
        <end position="425"/>
    </location>
</feature>
<dbReference type="SUPFAM" id="SSF52540">
    <property type="entry name" value="P-loop containing nucleoside triphosphate hydrolases"/>
    <property type="match status" value="1"/>
</dbReference>
<evidence type="ECO:0000256" key="3">
    <source>
        <dbReference type="ARBA" id="ARBA00012552"/>
    </source>
</evidence>
<dbReference type="FunFam" id="3.40.50.300:FF:000008">
    <property type="entry name" value="ATP-dependent RNA helicase RhlB"/>
    <property type="match status" value="1"/>
</dbReference>
<keyword evidence="6 12" id="KW-0547">Nucleotide-binding</keyword>
<dbReference type="InterPro" id="IPR014001">
    <property type="entry name" value="Helicase_ATP-bd"/>
</dbReference>
<dbReference type="InterPro" id="IPR011545">
    <property type="entry name" value="DEAD/DEAH_box_helicase_dom"/>
</dbReference>
<comment type="similarity">
    <text evidence="2">Belongs to the DEAD box helicase family. DDX5/DBP2 subfamily.</text>
</comment>
<dbReference type="Gene3D" id="3.40.50.300">
    <property type="entry name" value="P-loop containing nucleotide triphosphate hydrolases"/>
    <property type="match status" value="2"/>
</dbReference>
<protein>
    <recommendedName>
        <fullName evidence="3">RNA helicase</fullName>
        <ecNumber evidence="3">3.6.4.13</ecNumber>
    </recommendedName>
</protein>
<proteinExistence type="inferred from homology"/>
<reference evidence="15" key="1">
    <citation type="submission" date="2023-01" db="EMBL/GenBank/DDBJ databases">
        <title>Metagenome sequencing of chrysophaentin producing Chrysophaeum taylorii.</title>
        <authorList>
            <person name="Davison J."/>
            <person name="Bewley C."/>
        </authorList>
    </citation>
    <scope>NUCLEOTIDE SEQUENCE</scope>
    <source>
        <strain evidence="15">NIES-1699</strain>
    </source>
</reference>
<keyword evidence="7 12" id="KW-0378">Hydrolase</keyword>
<evidence type="ECO:0000256" key="12">
    <source>
        <dbReference type="RuleBase" id="RU000492"/>
    </source>
</evidence>
<dbReference type="InterPro" id="IPR001650">
    <property type="entry name" value="Helicase_C-like"/>
</dbReference>
<comment type="subcellular location">
    <subcellularLocation>
        <location evidence="1">Nucleus</location>
        <location evidence="1">Nucleolus</location>
    </subcellularLocation>
</comment>
<dbReference type="GO" id="GO:0003724">
    <property type="term" value="F:RNA helicase activity"/>
    <property type="evidence" value="ECO:0007669"/>
    <property type="project" value="UniProtKB-EC"/>
</dbReference>
<organism evidence="15 16">
    <name type="scientific">Chrysophaeum taylorii</name>
    <dbReference type="NCBI Taxonomy" id="2483200"/>
    <lineage>
        <taxon>Eukaryota</taxon>
        <taxon>Sar</taxon>
        <taxon>Stramenopiles</taxon>
        <taxon>Ochrophyta</taxon>
        <taxon>Pelagophyceae</taxon>
        <taxon>Pelagomonadales</taxon>
        <taxon>Pelagomonadaceae</taxon>
        <taxon>Chrysophaeum</taxon>
    </lineage>
</organism>
<evidence type="ECO:0000313" key="16">
    <source>
        <dbReference type="Proteomes" id="UP001230188"/>
    </source>
</evidence>
<comment type="function">
    <text evidence="11">ATP-dependent RNA helicase required for 60S ribosomal subunit synthesis. Involved in efficient pre-rRNA processing, predominantly at site A3, which is necessary for the normal formation of 25S and 5.8S rRNAs.</text>
</comment>
<dbReference type="Pfam" id="PF00270">
    <property type="entry name" value="DEAD"/>
    <property type="match status" value="1"/>
</dbReference>
<dbReference type="PROSITE" id="PS51192">
    <property type="entry name" value="HELICASE_ATP_BIND_1"/>
    <property type="match status" value="1"/>
</dbReference>